<evidence type="ECO:0000313" key="1">
    <source>
        <dbReference type="EMBL" id="KAL0378023.1"/>
    </source>
</evidence>
<protein>
    <submittedName>
        <fullName evidence="1">Uncharacterized protein</fullName>
    </submittedName>
</protein>
<reference evidence="1" key="1">
    <citation type="submission" date="2020-06" db="EMBL/GenBank/DDBJ databases">
        <authorList>
            <person name="Li T."/>
            <person name="Hu X."/>
            <person name="Zhang T."/>
            <person name="Song X."/>
            <person name="Zhang H."/>
            <person name="Dai N."/>
            <person name="Sheng W."/>
            <person name="Hou X."/>
            <person name="Wei L."/>
        </authorList>
    </citation>
    <scope>NUCLEOTIDE SEQUENCE</scope>
    <source>
        <strain evidence="1">G02</strain>
        <tissue evidence="1">Leaf</tissue>
    </source>
</reference>
<proteinExistence type="predicted"/>
<gene>
    <name evidence="1" type="ORF">Sradi_3107800</name>
</gene>
<sequence length="133" mass="15079">MASSAVYVCSAIPPRNNSKFSHSFQLRAHYYDSEGRSRNMVDANLRVLRERIEDVKNRERLERCCVAEAGWNYAPVHKNYINPKRDGISRRFLQLVGTVGGLSASPFSLAVSASTLFPCYFSPVNDLRHDQLI</sequence>
<name>A0AAW2RE00_SESRA</name>
<dbReference type="PANTHER" id="PTHR38225">
    <property type="entry name" value="PROTEIN, PUTATIVE-RELATED"/>
    <property type="match status" value="1"/>
</dbReference>
<dbReference type="PANTHER" id="PTHR38225:SF4">
    <property type="entry name" value="PROTEIN, PUTATIVE-RELATED"/>
    <property type="match status" value="1"/>
</dbReference>
<dbReference type="EMBL" id="JACGWJ010000013">
    <property type="protein sequence ID" value="KAL0378023.1"/>
    <property type="molecule type" value="Genomic_DNA"/>
</dbReference>
<accession>A0AAW2RE00</accession>
<dbReference type="AlphaFoldDB" id="A0AAW2RE00"/>
<reference evidence="1" key="2">
    <citation type="journal article" date="2024" name="Plant">
        <title>Genomic evolution and insights into agronomic trait innovations of Sesamum species.</title>
        <authorList>
            <person name="Miao H."/>
            <person name="Wang L."/>
            <person name="Qu L."/>
            <person name="Liu H."/>
            <person name="Sun Y."/>
            <person name="Le M."/>
            <person name="Wang Q."/>
            <person name="Wei S."/>
            <person name="Zheng Y."/>
            <person name="Lin W."/>
            <person name="Duan Y."/>
            <person name="Cao H."/>
            <person name="Xiong S."/>
            <person name="Wang X."/>
            <person name="Wei L."/>
            <person name="Li C."/>
            <person name="Ma Q."/>
            <person name="Ju M."/>
            <person name="Zhao R."/>
            <person name="Li G."/>
            <person name="Mu C."/>
            <person name="Tian Q."/>
            <person name="Mei H."/>
            <person name="Zhang T."/>
            <person name="Gao T."/>
            <person name="Zhang H."/>
        </authorList>
    </citation>
    <scope>NUCLEOTIDE SEQUENCE</scope>
    <source>
        <strain evidence="1">G02</strain>
    </source>
</reference>
<comment type="caution">
    <text evidence="1">The sequence shown here is derived from an EMBL/GenBank/DDBJ whole genome shotgun (WGS) entry which is preliminary data.</text>
</comment>
<organism evidence="1">
    <name type="scientific">Sesamum radiatum</name>
    <name type="common">Black benniseed</name>
    <dbReference type="NCBI Taxonomy" id="300843"/>
    <lineage>
        <taxon>Eukaryota</taxon>
        <taxon>Viridiplantae</taxon>
        <taxon>Streptophyta</taxon>
        <taxon>Embryophyta</taxon>
        <taxon>Tracheophyta</taxon>
        <taxon>Spermatophyta</taxon>
        <taxon>Magnoliopsida</taxon>
        <taxon>eudicotyledons</taxon>
        <taxon>Gunneridae</taxon>
        <taxon>Pentapetalae</taxon>
        <taxon>asterids</taxon>
        <taxon>lamiids</taxon>
        <taxon>Lamiales</taxon>
        <taxon>Pedaliaceae</taxon>
        <taxon>Sesamum</taxon>
    </lineage>
</organism>